<sequence>MVITVSVIYLAVVVFSVFPGRIYAFNGELASALRSASRYWSVFPPAHLSRGWNWLPYWGAVVLMFLHRERIRHLVYLGHFGVFLLAVALLVMLVNATLGHWIPQLCSRSADLRHLVPPHQGCRWFSLITVCVTAAGTFAVLVLPKTQWIVKLMLTLNTGVIVLALLVQGRYFPVQLTFSLLLAVVLGSIGSMVYDPNSLRMINGSKLPGS</sequence>
<feature type="transmembrane region" description="Helical" evidence="1">
    <location>
        <begin position="124"/>
        <end position="143"/>
    </location>
</feature>
<comment type="caution">
    <text evidence="2">The sequence shown here is derived from an EMBL/GenBank/DDBJ whole genome shotgun (WGS) entry which is preliminary data.</text>
</comment>
<gene>
    <name evidence="2" type="ORF">GCM10023313_11840</name>
</gene>
<feature type="transmembrane region" description="Helical" evidence="1">
    <location>
        <begin position="74"/>
        <end position="94"/>
    </location>
</feature>
<keyword evidence="3" id="KW-1185">Reference proteome</keyword>
<evidence type="ECO:0000256" key="1">
    <source>
        <dbReference type="SAM" id="Phobius"/>
    </source>
</evidence>
<feature type="transmembrane region" description="Helical" evidence="1">
    <location>
        <begin position="148"/>
        <end position="168"/>
    </location>
</feature>
<evidence type="ECO:0000313" key="2">
    <source>
        <dbReference type="EMBL" id="GAA4910316.1"/>
    </source>
</evidence>
<dbReference type="EMBL" id="BAABJI010000001">
    <property type="protein sequence ID" value="GAA4910316.1"/>
    <property type="molecule type" value="Genomic_DNA"/>
</dbReference>
<proteinExistence type="predicted"/>
<organism evidence="2 3">
    <name type="scientific">Mucilaginibacter defluvii</name>
    <dbReference type="NCBI Taxonomy" id="1196019"/>
    <lineage>
        <taxon>Bacteria</taxon>
        <taxon>Pseudomonadati</taxon>
        <taxon>Bacteroidota</taxon>
        <taxon>Sphingobacteriia</taxon>
        <taxon>Sphingobacteriales</taxon>
        <taxon>Sphingobacteriaceae</taxon>
        <taxon>Mucilaginibacter</taxon>
    </lineage>
</organism>
<keyword evidence="1" id="KW-1133">Transmembrane helix</keyword>
<name>A0ABP9FP92_9SPHI</name>
<reference evidence="3" key="1">
    <citation type="journal article" date="2019" name="Int. J. Syst. Evol. Microbiol.">
        <title>The Global Catalogue of Microorganisms (GCM) 10K type strain sequencing project: providing services to taxonomists for standard genome sequencing and annotation.</title>
        <authorList>
            <consortium name="The Broad Institute Genomics Platform"/>
            <consortium name="The Broad Institute Genome Sequencing Center for Infectious Disease"/>
            <person name="Wu L."/>
            <person name="Ma J."/>
        </authorList>
    </citation>
    <scope>NUCLEOTIDE SEQUENCE [LARGE SCALE GENOMIC DNA]</scope>
    <source>
        <strain evidence="3">JCM 18283</strain>
    </source>
</reference>
<accession>A0ABP9FP92</accession>
<feature type="transmembrane region" description="Helical" evidence="1">
    <location>
        <begin position="48"/>
        <end position="67"/>
    </location>
</feature>
<keyword evidence="1" id="KW-0812">Transmembrane</keyword>
<evidence type="ECO:0000313" key="3">
    <source>
        <dbReference type="Proteomes" id="UP001501436"/>
    </source>
</evidence>
<keyword evidence="1" id="KW-0472">Membrane</keyword>
<dbReference type="Proteomes" id="UP001501436">
    <property type="component" value="Unassembled WGS sequence"/>
</dbReference>
<feature type="transmembrane region" description="Helical" evidence="1">
    <location>
        <begin position="174"/>
        <end position="194"/>
    </location>
</feature>
<protein>
    <submittedName>
        <fullName evidence="2">Uncharacterized protein</fullName>
    </submittedName>
</protein>